<feature type="region of interest" description="Disordered" evidence="1">
    <location>
        <begin position="16"/>
        <end position="42"/>
    </location>
</feature>
<feature type="compositionally biased region" description="Basic and acidic residues" evidence="1">
    <location>
        <begin position="169"/>
        <end position="178"/>
    </location>
</feature>
<protein>
    <submittedName>
        <fullName evidence="3">Uncharacterized protein</fullName>
    </submittedName>
</protein>
<dbReference type="AlphaFoldDB" id="A0AAF3EJW7"/>
<evidence type="ECO:0000313" key="2">
    <source>
        <dbReference type="Proteomes" id="UP000887575"/>
    </source>
</evidence>
<feature type="region of interest" description="Disordered" evidence="1">
    <location>
        <begin position="120"/>
        <end position="178"/>
    </location>
</feature>
<sequence length="178" mass="19294">MLNGLYGYFFGGESAQGTEQHYDRDNNNRENEAPNGKDFAEDEDWQLVPSIENVSGRSSPVIVPQPELRDIDTLSLQSNKTATSTKVLRRAEDMRQARAQAIQKLALETALFANAAASLQSNGKTKTSAGANGAQMTTSCLKRASAAAQSDSKGKQRSKKAGKLNSGRNNDRKCNNLN</sequence>
<keyword evidence="2" id="KW-1185">Reference proteome</keyword>
<name>A0AAF3EJW7_9BILA</name>
<reference evidence="3" key="1">
    <citation type="submission" date="2024-02" db="UniProtKB">
        <authorList>
            <consortium name="WormBaseParasite"/>
        </authorList>
    </citation>
    <scope>IDENTIFICATION</scope>
</reference>
<feature type="compositionally biased region" description="Basic and acidic residues" evidence="1">
    <location>
        <begin position="20"/>
        <end position="32"/>
    </location>
</feature>
<feature type="compositionally biased region" description="Polar residues" evidence="1">
    <location>
        <begin position="120"/>
        <end position="140"/>
    </location>
</feature>
<organism evidence="2 3">
    <name type="scientific">Mesorhabditis belari</name>
    <dbReference type="NCBI Taxonomy" id="2138241"/>
    <lineage>
        <taxon>Eukaryota</taxon>
        <taxon>Metazoa</taxon>
        <taxon>Ecdysozoa</taxon>
        <taxon>Nematoda</taxon>
        <taxon>Chromadorea</taxon>
        <taxon>Rhabditida</taxon>
        <taxon>Rhabditina</taxon>
        <taxon>Rhabditomorpha</taxon>
        <taxon>Rhabditoidea</taxon>
        <taxon>Rhabditidae</taxon>
        <taxon>Mesorhabditinae</taxon>
        <taxon>Mesorhabditis</taxon>
    </lineage>
</organism>
<dbReference type="Proteomes" id="UP000887575">
    <property type="component" value="Unassembled WGS sequence"/>
</dbReference>
<dbReference type="WBParaSite" id="MBELARI_LOCUS14286">
    <property type="protein sequence ID" value="MBELARI_LOCUS14286"/>
    <property type="gene ID" value="MBELARI_LOCUS14286"/>
</dbReference>
<accession>A0AAF3EJW7</accession>
<evidence type="ECO:0000313" key="3">
    <source>
        <dbReference type="WBParaSite" id="MBELARI_LOCUS14286"/>
    </source>
</evidence>
<proteinExistence type="predicted"/>
<evidence type="ECO:0000256" key="1">
    <source>
        <dbReference type="SAM" id="MobiDB-lite"/>
    </source>
</evidence>